<gene>
    <name evidence="3" type="ORF">JCM7686_0903</name>
</gene>
<dbReference type="SUPFAM" id="SSF51905">
    <property type="entry name" value="FAD/NAD(P)-binding domain"/>
    <property type="match status" value="1"/>
</dbReference>
<name>S5XSB9_PARAH</name>
<dbReference type="GO" id="GO:0005737">
    <property type="term" value="C:cytoplasm"/>
    <property type="evidence" value="ECO:0007669"/>
    <property type="project" value="TreeGrafter"/>
</dbReference>
<dbReference type="PATRIC" id="fig|1367847.3.peg.864"/>
<dbReference type="Proteomes" id="UP000015480">
    <property type="component" value="Chromosome"/>
</dbReference>
<dbReference type="GO" id="GO:0016491">
    <property type="term" value="F:oxidoreductase activity"/>
    <property type="evidence" value="ECO:0007669"/>
    <property type="project" value="UniProtKB-KW"/>
</dbReference>
<dbReference type="KEGG" id="pami:JCM7686_0903"/>
<dbReference type="Gene3D" id="3.50.50.60">
    <property type="entry name" value="FAD/NAD(P)-binding domain"/>
    <property type="match status" value="1"/>
</dbReference>
<keyword evidence="4" id="KW-1185">Reference proteome</keyword>
<evidence type="ECO:0000313" key="3">
    <source>
        <dbReference type="EMBL" id="AGT08012.1"/>
    </source>
</evidence>
<accession>S5XSB9</accession>
<keyword evidence="1" id="KW-0560">Oxidoreductase</keyword>
<dbReference type="Gene3D" id="3.30.9.10">
    <property type="entry name" value="D-Amino Acid Oxidase, subunit A, domain 2"/>
    <property type="match status" value="1"/>
</dbReference>
<dbReference type="Pfam" id="PF01266">
    <property type="entry name" value="DAO"/>
    <property type="match status" value="1"/>
</dbReference>
<dbReference type="PANTHER" id="PTHR13847">
    <property type="entry name" value="SARCOSINE DEHYDROGENASE-RELATED"/>
    <property type="match status" value="1"/>
</dbReference>
<dbReference type="OrthoDB" id="7421214at2"/>
<evidence type="ECO:0000256" key="1">
    <source>
        <dbReference type="ARBA" id="ARBA00023002"/>
    </source>
</evidence>
<evidence type="ECO:0000313" key="4">
    <source>
        <dbReference type="Proteomes" id="UP000015480"/>
    </source>
</evidence>
<dbReference type="AlphaFoldDB" id="S5XSB9"/>
<dbReference type="InterPro" id="IPR036188">
    <property type="entry name" value="FAD/NAD-bd_sf"/>
</dbReference>
<dbReference type="eggNOG" id="COG0665">
    <property type="taxonomic scope" value="Bacteria"/>
</dbReference>
<feature type="domain" description="FAD dependent oxidoreductase" evidence="2">
    <location>
        <begin position="8"/>
        <end position="339"/>
    </location>
</feature>
<dbReference type="STRING" id="1367847.JCM7686_0903"/>
<dbReference type="RefSeq" id="WP_020949651.1">
    <property type="nucleotide sequence ID" value="NC_022041.1"/>
</dbReference>
<dbReference type="InterPro" id="IPR006076">
    <property type="entry name" value="FAD-dep_OxRdtase"/>
</dbReference>
<organism evidence="3 4">
    <name type="scientific">Paracoccus aminophilus JCM 7686</name>
    <dbReference type="NCBI Taxonomy" id="1367847"/>
    <lineage>
        <taxon>Bacteria</taxon>
        <taxon>Pseudomonadati</taxon>
        <taxon>Pseudomonadota</taxon>
        <taxon>Alphaproteobacteria</taxon>
        <taxon>Rhodobacterales</taxon>
        <taxon>Paracoccaceae</taxon>
        <taxon>Paracoccus</taxon>
    </lineage>
</organism>
<reference evidence="3 4" key="1">
    <citation type="journal article" date="2014" name="BMC Genomics">
        <title>Architecture and functions of a multipartite genome of the methylotrophic bacterium Paracoccus aminophilus JCM 7686, containing primary and secondary chromids.</title>
        <authorList>
            <person name="Dziewit L."/>
            <person name="Czarnecki J."/>
            <person name="Wibberg D."/>
            <person name="Radlinska M."/>
            <person name="Mrozek P."/>
            <person name="Szymczak M."/>
            <person name="Schluter A."/>
            <person name="Puhler A."/>
            <person name="Bartosik D."/>
        </authorList>
    </citation>
    <scope>NUCLEOTIDE SEQUENCE [LARGE SCALE GENOMIC DNA]</scope>
    <source>
        <strain evidence="3">JCM 7686</strain>
    </source>
</reference>
<dbReference type="PANTHER" id="PTHR13847:SF287">
    <property type="entry name" value="FAD-DEPENDENT OXIDOREDUCTASE DOMAIN-CONTAINING PROTEIN 1"/>
    <property type="match status" value="1"/>
</dbReference>
<protein>
    <submittedName>
        <fullName evidence="3">FAD dependent oxidoreductase</fullName>
    </submittedName>
</protein>
<dbReference type="EMBL" id="CP006650">
    <property type="protein sequence ID" value="AGT08012.1"/>
    <property type="molecule type" value="Genomic_DNA"/>
</dbReference>
<dbReference type="HOGENOM" id="CLU_007884_4_2_5"/>
<proteinExistence type="predicted"/>
<sequence length="359" mass="37539">MTQTASTDFLIIGGGIAGVSAAAELAPLGSTRLIEAEAHLAYHASGRSAALYEPFYGPPPMVTLSLASREGLDAAGVLSPRGVMLVVGHDDAGLLDEEAALMRMTEIDREAALAACPGLDPAKLARAALGGDAQDIDTDKLIQSYLRRAKAQGAQVELSAPATAITRRAGLWRVATPRGEFSAAVLVNAAGAWADPVAQMAGVAPKSIVPHRRSMARIAAPAGVDVSGWPMLLGARDSFYAKPDAGALIVSPGDAESTTPHDAWADDLVLAEGLARYEALMRYPVERMLANWAGLRSFAPDGAPVYGRDPDEPDFIWFAGQGGYGFQSSVAAARLIADLVAERPTDPELTRAIDPARFA</sequence>
<evidence type="ECO:0000259" key="2">
    <source>
        <dbReference type="Pfam" id="PF01266"/>
    </source>
</evidence>